<dbReference type="SUPFAM" id="SSF53335">
    <property type="entry name" value="S-adenosyl-L-methionine-dependent methyltransferases"/>
    <property type="match status" value="1"/>
</dbReference>
<proteinExistence type="inferred from homology"/>
<dbReference type="OrthoDB" id="1606438at2759"/>
<dbReference type="SUPFAM" id="SSF46785">
    <property type="entry name" value="Winged helix' DNA-binding domain"/>
    <property type="match status" value="1"/>
</dbReference>
<dbReference type="Proteomes" id="UP000248423">
    <property type="component" value="Unassembled WGS sequence"/>
</dbReference>
<evidence type="ECO:0000256" key="2">
    <source>
        <dbReference type="ARBA" id="ARBA00022679"/>
    </source>
</evidence>
<keyword evidence="7" id="KW-1185">Reference proteome</keyword>
<sequence>MTTLSDLAARITLHAKLLDEHLQSNNLPTPSFSIDAPPDFPNPDKDPRVEAARVALIEDTQTLRNLALGPGQVVRQVGWSIIDLSTQHTLLTLHIPSLIPLTPTGIPYTTLSTLTHLPPQTLKLLLRQSATAGLFHEPSPNHIAHTASSAVLVRDGPLGDWFAHHLEEVFPAALKLAMVVGGSKGVVTESKMEGEGGGKKGMGNSAFSLAFGIEDGFWDFLERNPDRQRRFLGAMEAVGGDGGHSLRFVVEGFQWGSVGEGEGEGKGEGKGVVVDVGGSAGFLSATLAQTYPKLHFIVQDYAHTVESGRSQLPPSLQDRVSFMAHDFFTPQPVSADVYLLRHVCHNWSDGDAARILGNIVPAMKEGSRIVLVEVVVVEPGVVGGVQERYMRNVDVNMFQMLNTQERGVEDWERVVKQADARLEVKGINQPEGSWDSIIEIGFE</sequence>
<evidence type="ECO:0000313" key="6">
    <source>
        <dbReference type="EMBL" id="PYI09331.1"/>
    </source>
</evidence>
<comment type="similarity">
    <text evidence="4">Belongs to the class I-like SAM-binding methyltransferase superfamily. Cation-independent O-methyltransferase family.</text>
</comment>
<dbReference type="EMBL" id="KZ826328">
    <property type="protein sequence ID" value="PYI09331.1"/>
    <property type="molecule type" value="Genomic_DNA"/>
</dbReference>
<dbReference type="STRING" id="1448318.A0A319EIP4"/>
<reference evidence="6 7" key="1">
    <citation type="submission" date="2018-02" db="EMBL/GenBank/DDBJ databases">
        <title>The genomes of Aspergillus section Nigri reveals drivers in fungal speciation.</title>
        <authorList>
            <consortium name="DOE Joint Genome Institute"/>
            <person name="Vesth T.C."/>
            <person name="Nybo J."/>
            <person name="Theobald S."/>
            <person name="Brandl J."/>
            <person name="Frisvad J.C."/>
            <person name="Nielsen K.F."/>
            <person name="Lyhne E.K."/>
            <person name="Kogle M.E."/>
            <person name="Kuo A."/>
            <person name="Riley R."/>
            <person name="Clum A."/>
            <person name="Nolan M."/>
            <person name="Lipzen A."/>
            <person name="Salamov A."/>
            <person name="Henrissat B."/>
            <person name="Wiebenga A."/>
            <person name="De vries R.P."/>
            <person name="Grigoriev I.V."/>
            <person name="Mortensen U.H."/>
            <person name="Andersen M.R."/>
            <person name="Baker S.E."/>
        </authorList>
    </citation>
    <scope>NUCLEOTIDE SEQUENCE [LARGE SCALE GENOMIC DNA]</scope>
    <source>
        <strain evidence="6 7">CBS 121057</strain>
    </source>
</reference>
<dbReference type="PANTHER" id="PTHR43712:SF5">
    <property type="entry name" value="O-METHYLTRANSFERASE ASQN-RELATED"/>
    <property type="match status" value="1"/>
</dbReference>
<dbReference type="Pfam" id="PF00891">
    <property type="entry name" value="Methyltransf_2"/>
    <property type="match status" value="1"/>
</dbReference>
<dbReference type="Gene3D" id="1.10.10.10">
    <property type="entry name" value="Winged helix-like DNA-binding domain superfamily/Winged helix DNA-binding domain"/>
    <property type="match status" value="1"/>
</dbReference>
<evidence type="ECO:0000313" key="7">
    <source>
        <dbReference type="Proteomes" id="UP000248423"/>
    </source>
</evidence>
<evidence type="ECO:0000256" key="4">
    <source>
        <dbReference type="ARBA" id="ARBA00038277"/>
    </source>
</evidence>
<name>A0A319EIP4_ASPSB</name>
<dbReference type="InterPro" id="IPR001077">
    <property type="entry name" value="COMT_C"/>
</dbReference>
<organism evidence="6 7">
    <name type="scientific">Aspergillus sclerotiicarbonarius (strain CBS 121057 / IBT 28362)</name>
    <dbReference type="NCBI Taxonomy" id="1448318"/>
    <lineage>
        <taxon>Eukaryota</taxon>
        <taxon>Fungi</taxon>
        <taxon>Dikarya</taxon>
        <taxon>Ascomycota</taxon>
        <taxon>Pezizomycotina</taxon>
        <taxon>Eurotiomycetes</taxon>
        <taxon>Eurotiomycetidae</taxon>
        <taxon>Eurotiales</taxon>
        <taxon>Aspergillaceae</taxon>
        <taxon>Aspergillus</taxon>
        <taxon>Aspergillus subgen. Circumdati</taxon>
    </lineage>
</organism>
<evidence type="ECO:0000256" key="1">
    <source>
        <dbReference type="ARBA" id="ARBA00022603"/>
    </source>
</evidence>
<evidence type="ECO:0000256" key="3">
    <source>
        <dbReference type="ARBA" id="ARBA00022691"/>
    </source>
</evidence>
<keyword evidence="2 6" id="KW-0808">Transferase</keyword>
<dbReference type="PANTHER" id="PTHR43712">
    <property type="entry name" value="PUTATIVE (AFU_ORTHOLOGUE AFUA_4G14580)-RELATED"/>
    <property type="match status" value="1"/>
</dbReference>
<dbReference type="Gene3D" id="3.40.50.150">
    <property type="entry name" value="Vaccinia Virus protein VP39"/>
    <property type="match status" value="1"/>
</dbReference>
<dbReference type="InterPro" id="IPR036388">
    <property type="entry name" value="WH-like_DNA-bd_sf"/>
</dbReference>
<protein>
    <submittedName>
        <fullName evidence="6">O-methyltransferase</fullName>
    </submittedName>
</protein>
<dbReference type="InterPro" id="IPR016461">
    <property type="entry name" value="COMT-like"/>
</dbReference>
<evidence type="ECO:0000259" key="5">
    <source>
        <dbReference type="Pfam" id="PF00891"/>
    </source>
</evidence>
<dbReference type="InterPro" id="IPR036390">
    <property type="entry name" value="WH_DNA-bd_sf"/>
</dbReference>
<gene>
    <name evidence="6" type="ORF">BO78DRAFT_363160</name>
</gene>
<dbReference type="VEuPathDB" id="FungiDB:BO78DRAFT_363160"/>
<dbReference type="PROSITE" id="PS51683">
    <property type="entry name" value="SAM_OMT_II"/>
    <property type="match status" value="1"/>
</dbReference>
<accession>A0A319EIP4</accession>
<dbReference type="GO" id="GO:0032259">
    <property type="term" value="P:methylation"/>
    <property type="evidence" value="ECO:0007669"/>
    <property type="project" value="UniProtKB-KW"/>
</dbReference>
<dbReference type="GO" id="GO:0044550">
    <property type="term" value="P:secondary metabolite biosynthetic process"/>
    <property type="evidence" value="ECO:0007669"/>
    <property type="project" value="UniProtKB-ARBA"/>
</dbReference>
<feature type="domain" description="O-methyltransferase C-terminal" evidence="5">
    <location>
        <begin position="272"/>
        <end position="418"/>
    </location>
</feature>
<dbReference type="AlphaFoldDB" id="A0A319EIP4"/>
<keyword evidence="3" id="KW-0949">S-adenosyl-L-methionine</keyword>
<dbReference type="InterPro" id="IPR029063">
    <property type="entry name" value="SAM-dependent_MTases_sf"/>
</dbReference>
<dbReference type="GO" id="GO:0008171">
    <property type="term" value="F:O-methyltransferase activity"/>
    <property type="evidence" value="ECO:0007669"/>
    <property type="project" value="InterPro"/>
</dbReference>
<keyword evidence="1 6" id="KW-0489">Methyltransferase</keyword>